<proteinExistence type="predicted"/>
<protein>
    <submittedName>
        <fullName evidence="1">Uncharacterized protein</fullName>
    </submittedName>
</protein>
<accession>A0ACA9Y869</accession>
<dbReference type="EMBL" id="CALSDN010000005">
    <property type="protein sequence ID" value="CAH6721074.1"/>
    <property type="molecule type" value="Genomic_DNA"/>
</dbReference>
<gene>
    <name evidence="1" type="ORF">CLIB1444_05S03004</name>
</gene>
<evidence type="ECO:0000313" key="2">
    <source>
        <dbReference type="Proteomes" id="UP001152531"/>
    </source>
</evidence>
<evidence type="ECO:0000313" key="1">
    <source>
        <dbReference type="EMBL" id="CAH6721074.1"/>
    </source>
</evidence>
<name>A0ACA9Y869_9ASCO</name>
<comment type="caution">
    <text evidence="1">The sequence shown here is derived from an EMBL/GenBank/DDBJ whole genome shotgun (WGS) entry which is preliminary data.</text>
</comment>
<reference evidence="1" key="1">
    <citation type="submission" date="2022-06" db="EMBL/GenBank/DDBJ databases">
        <authorList>
            <person name="Legras J.-L."/>
            <person name="Devillers H."/>
            <person name="Grondin C."/>
        </authorList>
    </citation>
    <scope>NUCLEOTIDE SEQUENCE</scope>
    <source>
        <strain evidence="1">CLIB 1444</strain>
    </source>
</reference>
<sequence length="139" mass="16565">MSVDQYGRRTWNVEDYQNKKKVHKEQPQSQKITNKSSNQIVYKNKLLKQSHSKDGFSCKVCNWTFKDTLSLINHMNSIEHLSKFTKFDDEESEMLDGVRRATVEEVERTMKGLLNRDEKDLKSRIERRKAIESKRQKKQ</sequence>
<keyword evidence="2" id="KW-1185">Reference proteome</keyword>
<dbReference type="Proteomes" id="UP001152531">
    <property type="component" value="Unassembled WGS sequence"/>
</dbReference>
<organism evidence="1 2">
    <name type="scientific">[Candida] jaroonii</name>
    <dbReference type="NCBI Taxonomy" id="467808"/>
    <lineage>
        <taxon>Eukaryota</taxon>
        <taxon>Fungi</taxon>
        <taxon>Dikarya</taxon>
        <taxon>Ascomycota</taxon>
        <taxon>Saccharomycotina</taxon>
        <taxon>Pichiomycetes</taxon>
        <taxon>Debaryomycetaceae</taxon>
        <taxon>Yamadazyma</taxon>
    </lineage>
</organism>